<dbReference type="Pfam" id="PF26595">
    <property type="entry name" value="A_ENA"/>
    <property type="match status" value="1"/>
</dbReference>
<evidence type="ECO:0000313" key="2">
    <source>
        <dbReference type="Proteomes" id="UP001161691"/>
    </source>
</evidence>
<dbReference type="RefSeq" id="WP_282907938.1">
    <property type="nucleotide sequence ID" value="NZ_JAGRPV010000001.1"/>
</dbReference>
<name>A0ABT6TDT1_9BACL</name>
<evidence type="ECO:0000313" key="1">
    <source>
        <dbReference type="EMBL" id="MDI4644973.1"/>
    </source>
</evidence>
<comment type="caution">
    <text evidence="1">The sequence shown here is derived from an EMBL/GenBank/DDBJ whole genome shotgun (WGS) entry which is preliminary data.</text>
</comment>
<reference evidence="1" key="1">
    <citation type="submission" date="2023-04" db="EMBL/GenBank/DDBJ databases">
        <title>Comparative genomic analysis of Cohnella hashimotonis sp. nov., isolated from the International Space Station.</title>
        <authorList>
            <person name="Venkateswaran K."/>
            <person name="Simpson A."/>
        </authorList>
    </citation>
    <scope>NUCLEOTIDE SEQUENCE</scope>
    <source>
        <strain evidence="1">F6_2S_P_1</strain>
    </source>
</reference>
<proteinExistence type="predicted"/>
<dbReference type="EMBL" id="JAGRPV010000001">
    <property type="protein sequence ID" value="MDI4644973.1"/>
    <property type="molecule type" value="Genomic_DNA"/>
</dbReference>
<dbReference type="Proteomes" id="UP001161691">
    <property type="component" value="Unassembled WGS sequence"/>
</dbReference>
<dbReference type="InterPro" id="IPR058705">
    <property type="entry name" value="A_ENA"/>
</dbReference>
<accession>A0ABT6TDT1</accession>
<organism evidence="1 2">
    <name type="scientific">Cohnella hashimotonis</name>
    <dbReference type="NCBI Taxonomy" id="2826895"/>
    <lineage>
        <taxon>Bacteria</taxon>
        <taxon>Bacillati</taxon>
        <taxon>Bacillota</taxon>
        <taxon>Bacilli</taxon>
        <taxon>Bacillales</taxon>
        <taxon>Paenibacillaceae</taxon>
        <taxon>Cohnella</taxon>
    </lineage>
</organism>
<keyword evidence="2" id="KW-1185">Reference proteome</keyword>
<gene>
    <name evidence="1" type="ORF">KB449_08380</name>
</gene>
<protein>
    <submittedName>
        <fullName evidence="1">Uncharacterized protein</fullName>
    </submittedName>
</protein>
<sequence>MKRLGDRERTNPALGALERQIAALLSSLARDNMALAHLLNSQGELADLATSAFAANRTDTVISEDRLLEVRHSVLGTVQETVSKEVLHLMKYDQILERYAGGIPGPRWIGIHDRRGSACHFPISPTSRRPPRSPARKRSACCWPPLPMKSLA</sequence>